<evidence type="ECO:0000313" key="4">
    <source>
        <dbReference type="Proteomes" id="UP000799778"/>
    </source>
</evidence>
<organism evidence="3 4">
    <name type="scientific">Aaosphaeria arxii CBS 175.79</name>
    <dbReference type="NCBI Taxonomy" id="1450172"/>
    <lineage>
        <taxon>Eukaryota</taxon>
        <taxon>Fungi</taxon>
        <taxon>Dikarya</taxon>
        <taxon>Ascomycota</taxon>
        <taxon>Pezizomycotina</taxon>
        <taxon>Dothideomycetes</taxon>
        <taxon>Pleosporomycetidae</taxon>
        <taxon>Pleosporales</taxon>
        <taxon>Pleosporales incertae sedis</taxon>
        <taxon>Aaosphaeria</taxon>
    </lineage>
</organism>
<accession>A0A6A5XEU2</accession>
<proteinExistence type="predicted"/>
<protein>
    <submittedName>
        <fullName evidence="3">Uncharacterized protein</fullName>
    </submittedName>
</protein>
<feature type="coiled-coil region" evidence="1">
    <location>
        <begin position="195"/>
        <end position="236"/>
    </location>
</feature>
<name>A0A6A5XEU2_9PLEO</name>
<evidence type="ECO:0000313" key="3">
    <source>
        <dbReference type="EMBL" id="KAF2011440.1"/>
    </source>
</evidence>
<feature type="transmembrane region" description="Helical" evidence="2">
    <location>
        <begin position="49"/>
        <end position="69"/>
    </location>
</feature>
<evidence type="ECO:0000256" key="1">
    <source>
        <dbReference type="SAM" id="Coils"/>
    </source>
</evidence>
<dbReference type="GeneID" id="54280112"/>
<dbReference type="RefSeq" id="XP_033379779.1">
    <property type="nucleotide sequence ID" value="XM_033522715.1"/>
</dbReference>
<evidence type="ECO:0000256" key="2">
    <source>
        <dbReference type="SAM" id="Phobius"/>
    </source>
</evidence>
<dbReference type="AlphaFoldDB" id="A0A6A5XEU2"/>
<keyword evidence="2" id="KW-0812">Transmembrane</keyword>
<reference evidence="3" key="1">
    <citation type="journal article" date="2020" name="Stud. Mycol.">
        <title>101 Dothideomycetes genomes: a test case for predicting lifestyles and emergence of pathogens.</title>
        <authorList>
            <person name="Haridas S."/>
            <person name="Albert R."/>
            <person name="Binder M."/>
            <person name="Bloem J."/>
            <person name="Labutti K."/>
            <person name="Salamov A."/>
            <person name="Andreopoulos B."/>
            <person name="Baker S."/>
            <person name="Barry K."/>
            <person name="Bills G."/>
            <person name="Bluhm B."/>
            <person name="Cannon C."/>
            <person name="Castanera R."/>
            <person name="Culley D."/>
            <person name="Daum C."/>
            <person name="Ezra D."/>
            <person name="Gonzalez J."/>
            <person name="Henrissat B."/>
            <person name="Kuo A."/>
            <person name="Liang C."/>
            <person name="Lipzen A."/>
            <person name="Lutzoni F."/>
            <person name="Magnuson J."/>
            <person name="Mondo S."/>
            <person name="Nolan M."/>
            <person name="Ohm R."/>
            <person name="Pangilinan J."/>
            <person name="Park H.-J."/>
            <person name="Ramirez L."/>
            <person name="Alfaro M."/>
            <person name="Sun H."/>
            <person name="Tritt A."/>
            <person name="Yoshinaga Y."/>
            <person name="Zwiers L.-H."/>
            <person name="Turgeon B."/>
            <person name="Goodwin S."/>
            <person name="Spatafora J."/>
            <person name="Crous P."/>
            <person name="Grigoriev I."/>
        </authorList>
    </citation>
    <scope>NUCLEOTIDE SEQUENCE</scope>
    <source>
        <strain evidence="3">CBS 175.79</strain>
    </source>
</reference>
<keyword evidence="4" id="KW-1185">Reference proteome</keyword>
<dbReference type="EMBL" id="ML978074">
    <property type="protein sequence ID" value="KAF2011440.1"/>
    <property type="molecule type" value="Genomic_DNA"/>
</dbReference>
<keyword evidence="2" id="KW-0472">Membrane</keyword>
<dbReference type="Proteomes" id="UP000799778">
    <property type="component" value="Unassembled WGS sequence"/>
</dbReference>
<dbReference type="OrthoDB" id="5565730at2759"/>
<keyword evidence="1" id="KW-0175">Coiled coil</keyword>
<dbReference type="PANTHER" id="PTHR41390">
    <property type="entry name" value="CHROMOSOME 7, WHOLE GENOME SHOTGUN SEQUENCE"/>
    <property type="match status" value="1"/>
</dbReference>
<sequence length="237" mass="26193">MTTVGRLDRNQVTYPSHVAQQAVQIGGAASIPGFVIGAFTGTLRTSTPILFSLVSGIQWFALGTTFWAVRTSVLNHVGLQNWWNSTRGAPILPRTDLSPSHSDRLRASTISGGVTGAVLGALFRGPRNIIPGTIMFTLFGFGGQHAYDFLDQKNTEQVQKDDVTEEGAKEKGTWLQRAAKSKWSPMKVLSDEEYLEMMNEKVLSVEAEIALLDDKIEELRKQQKELEKSKPSENEKK</sequence>
<keyword evidence="2" id="KW-1133">Transmembrane helix</keyword>
<dbReference type="PANTHER" id="PTHR41390:SF1">
    <property type="entry name" value="NADH-UBIQUINONE OXIDOREDUCTASE 213 KDA SUBUNIT"/>
    <property type="match status" value="1"/>
</dbReference>
<gene>
    <name evidence="3" type="ORF">BU24DRAFT_281217</name>
</gene>